<evidence type="ECO:0000313" key="2">
    <source>
        <dbReference type="Proteomes" id="UP000784919"/>
    </source>
</evidence>
<dbReference type="EMBL" id="SRPS01000483">
    <property type="protein sequence ID" value="KAG5957067.1"/>
    <property type="molecule type" value="Genomic_DNA"/>
</dbReference>
<sequence length="52" mass="6173">MQLDEMYITDDEDLRELEAREGVQADYYPIDIDDRLNERYRILHLLAMASGP</sequence>
<gene>
    <name evidence="1" type="ORF">E4U56_006174</name>
</gene>
<dbReference type="AlphaFoldDB" id="A0A9P7SKF5"/>
<comment type="caution">
    <text evidence="1">The sequence shown here is derived from an EMBL/GenBank/DDBJ whole genome shotgun (WGS) entry which is preliminary data.</text>
</comment>
<proteinExistence type="predicted"/>
<reference evidence="1" key="1">
    <citation type="journal article" date="2020" name="bioRxiv">
        <title>Whole genome comparisons of ergot fungi reveals the divergence and evolution of species within the genus Claviceps are the result of varying mechanisms driving genome evolution and host range expansion.</title>
        <authorList>
            <person name="Wyka S.A."/>
            <person name="Mondo S.J."/>
            <person name="Liu M."/>
            <person name="Dettman J."/>
            <person name="Nalam V."/>
            <person name="Broders K.D."/>
        </authorList>
    </citation>
    <scope>NUCLEOTIDE SEQUENCE</scope>
    <source>
        <strain evidence="1">CCC 1102</strain>
    </source>
</reference>
<dbReference type="Proteomes" id="UP000784919">
    <property type="component" value="Unassembled WGS sequence"/>
</dbReference>
<feature type="non-terminal residue" evidence="1">
    <location>
        <position position="52"/>
    </location>
</feature>
<accession>A0A9P7SKF5</accession>
<organism evidence="1 2">
    <name type="scientific">Claviceps arundinis</name>
    <dbReference type="NCBI Taxonomy" id="1623583"/>
    <lineage>
        <taxon>Eukaryota</taxon>
        <taxon>Fungi</taxon>
        <taxon>Dikarya</taxon>
        <taxon>Ascomycota</taxon>
        <taxon>Pezizomycotina</taxon>
        <taxon>Sordariomycetes</taxon>
        <taxon>Hypocreomycetidae</taxon>
        <taxon>Hypocreales</taxon>
        <taxon>Clavicipitaceae</taxon>
        <taxon>Claviceps</taxon>
    </lineage>
</organism>
<protein>
    <submittedName>
        <fullName evidence="1">Uncharacterized protein</fullName>
    </submittedName>
</protein>
<name>A0A9P7SKF5_9HYPO</name>
<evidence type="ECO:0000313" key="1">
    <source>
        <dbReference type="EMBL" id="KAG5957067.1"/>
    </source>
</evidence>